<dbReference type="InterPro" id="IPR054156">
    <property type="entry name" value="YxaF_TetR_C"/>
</dbReference>
<dbReference type="OrthoDB" id="9785164at2"/>
<keyword evidence="3" id="KW-0804">Transcription</keyword>
<dbReference type="PATRIC" id="fig|999894.6.peg.33"/>
<dbReference type="PANTHER" id="PTHR47506:SF1">
    <property type="entry name" value="HTH-TYPE TRANSCRIPTIONAL REGULATOR YJDC"/>
    <property type="match status" value="1"/>
</dbReference>
<dbReference type="PROSITE" id="PS50977">
    <property type="entry name" value="HTH_TETR_2"/>
    <property type="match status" value="1"/>
</dbReference>
<dbReference type="SUPFAM" id="SSF48498">
    <property type="entry name" value="Tetracyclin repressor-like, C-terminal domain"/>
    <property type="match status" value="1"/>
</dbReference>
<dbReference type="EMBL" id="LWLG01000001">
    <property type="protein sequence ID" value="OAQ21514.1"/>
    <property type="molecule type" value="Genomic_DNA"/>
</dbReference>
<proteinExistence type="predicted"/>
<dbReference type="InterPro" id="IPR001647">
    <property type="entry name" value="HTH_TetR"/>
</dbReference>
<reference evidence="6 7" key="1">
    <citation type="submission" date="2016-04" db="EMBL/GenBank/DDBJ databases">
        <title>Genome analysis of Thermosulfurimonas dismutans, the first thermophilic sulfur-disproportionating bacterium of the phylum Thermodesulfobacteria.</title>
        <authorList>
            <person name="Mardanov A.V."/>
            <person name="Beletsky A.V."/>
            <person name="Kadnikov V.V."/>
            <person name="Slobodkin A.I."/>
            <person name="Ravin N.V."/>
        </authorList>
    </citation>
    <scope>NUCLEOTIDE SEQUENCE [LARGE SCALE GENOMIC DNA]</scope>
    <source>
        <strain evidence="6 7">S95</strain>
    </source>
</reference>
<dbReference type="Gene3D" id="1.10.10.60">
    <property type="entry name" value="Homeodomain-like"/>
    <property type="match status" value="1"/>
</dbReference>
<dbReference type="RefSeq" id="WP_068668084.1">
    <property type="nucleotide sequence ID" value="NZ_LWLG01000001.1"/>
</dbReference>
<dbReference type="Proteomes" id="UP000078390">
    <property type="component" value="Unassembled WGS sequence"/>
</dbReference>
<dbReference type="PANTHER" id="PTHR47506">
    <property type="entry name" value="TRANSCRIPTIONAL REGULATORY PROTEIN"/>
    <property type="match status" value="1"/>
</dbReference>
<dbReference type="Pfam" id="PF21993">
    <property type="entry name" value="TetR_C_13_2"/>
    <property type="match status" value="1"/>
</dbReference>
<keyword evidence="7" id="KW-1185">Reference proteome</keyword>
<dbReference type="InterPro" id="IPR023772">
    <property type="entry name" value="DNA-bd_HTH_TetR-type_CS"/>
</dbReference>
<dbReference type="SUPFAM" id="SSF46689">
    <property type="entry name" value="Homeodomain-like"/>
    <property type="match status" value="1"/>
</dbReference>
<accession>A0A179D5Z0</accession>
<dbReference type="GO" id="GO:0003677">
    <property type="term" value="F:DNA binding"/>
    <property type="evidence" value="ECO:0007669"/>
    <property type="project" value="UniProtKB-UniRule"/>
</dbReference>
<dbReference type="PRINTS" id="PR00455">
    <property type="entry name" value="HTHTETR"/>
</dbReference>
<evidence type="ECO:0000256" key="1">
    <source>
        <dbReference type="ARBA" id="ARBA00023015"/>
    </source>
</evidence>
<evidence type="ECO:0000259" key="5">
    <source>
        <dbReference type="PROSITE" id="PS50977"/>
    </source>
</evidence>
<feature type="DNA-binding region" description="H-T-H motif" evidence="4">
    <location>
        <begin position="27"/>
        <end position="46"/>
    </location>
</feature>
<organism evidence="6 7">
    <name type="scientific">Thermosulfurimonas dismutans</name>
    <dbReference type="NCBI Taxonomy" id="999894"/>
    <lineage>
        <taxon>Bacteria</taxon>
        <taxon>Pseudomonadati</taxon>
        <taxon>Thermodesulfobacteriota</taxon>
        <taxon>Thermodesulfobacteria</taxon>
        <taxon>Thermodesulfobacteriales</taxon>
        <taxon>Thermodesulfobacteriaceae</taxon>
        <taxon>Thermosulfurimonas</taxon>
    </lineage>
</organism>
<evidence type="ECO:0000256" key="3">
    <source>
        <dbReference type="ARBA" id="ARBA00023163"/>
    </source>
</evidence>
<dbReference type="PROSITE" id="PS01081">
    <property type="entry name" value="HTH_TETR_1"/>
    <property type="match status" value="1"/>
</dbReference>
<name>A0A179D5Z0_9BACT</name>
<evidence type="ECO:0000313" key="6">
    <source>
        <dbReference type="EMBL" id="OAQ21514.1"/>
    </source>
</evidence>
<keyword evidence="1" id="KW-0805">Transcription regulation</keyword>
<evidence type="ECO:0000256" key="4">
    <source>
        <dbReference type="PROSITE-ProRule" id="PRU00335"/>
    </source>
</evidence>
<keyword evidence="2 4" id="KW-0238">DNA-binding</keyword>
<dbReference type="Gene3D" id="1.10.357.10">
    <property type="entry name" value="Tetracycline Repressor, domain 2"/>
    <property type="match status" value="1"/>
</dbReference>
<dbReference type="AlphaFoldDB" id="A0A179D5Z0"/>
<comment type="caution">
    <text evidence="6">The sequence shown here is derived from an EMBL/GenBank/DDBJ whole genome shotgun (WGS) entry which is preliminary data.</text>
</comment>
<sequence>MRGQATRKKILEKTLKLFQEKGILETSISDIEKQVGISKGSLYFHFPSKEALALETLKKARQDFRLFLSTAFSEGLPREALKRFLEMVYQKLKTEGFRTGCLFGNTALEMANREGPLRDLIAETFEEWQEELAKVLSKAQKKGCLCEEIKAEDLALFIIAVLEGAILLSKLQKSGQPLIRTFEILEKLIPFKENKS</sequence>
<dbReference type="InterPro" id="IPR036271">
    <property type="entry name" value="Tet_transcr_reg_TetR-rel_C_sf"/>
</dbReference>
<evidence type="ECO:0000256" key="2">
    <source>
        <dbReference type="ARBA" id="ARBA00023125"/>
    </source>
</evidence>
<gene>
    <name evidence="6" type="ORF">TDIS_0032</name>
</gene>
<dbReference type="STRING" id="999894.TDIS_0032"/>
<protein>
    <submittedName>
        <fullName evidence="6">Transcriptional regulator, TetR family</fullName>
    </submittedName>
</protein>
<dbReference type="Pfam" id="PF00440">
    <property type="entry name" value="TetR_N"/>
    <property type="match status" value="1"/>
</dbReference>
<dbReference type="InterPro" id="IPR009057">
    <property type="entry name" value="Homeodomain-like_sf"/>
</dbReference>
<evidence type="ECO:0000313" key="7">
    <source>
        <dbReference type="Proteomes" id="UP000078390"/>
    </source>
</evidence>
<feature type="domain" description="HTH tetR-type" evidence="5">
    <location>
        <begin position="4"/>
        <end position="64"/>
    </location>
</feature>